<gene>
    <name evidence="4" type="ordered locus">Halsa_1140</name>
</gene>
<reference evidence="4 5" key="2">
    <citation type="journal article" date="2011" name="J. Bacteriol.">
        <title>Complete Genome Sequence of the Haloalkaliphilic, Hydrogen Producing Halanaerobium hydrogenoformans.</title>
        <authorList>
            <person name="Brown S.D."/>
            <person name="Begemann M.B."/>
            <person name="Mormile M.R."/>
            <person name="Wall J.D."/>
            <person name="Han C.S."/>
            <person name="Goodwin L.A."/>
            <person name="Pitluck S."/>
            <person name="Land M.L."/>
            <person name="Hauser L.J."/>
            <person name="Elias D.A."/>
        </authorList>
    </citation>
    <scope>NUCLEOTIDE SEQUENCE [LARGE SCALE GENOMIC DNA]</scope>
    <source>
        <strain evidence="5">sapolanicus</strain>
    </source>
</reference>
<dbReference type="EMBL" id="CP002304">
    <property type="protein sequence ID" value="ADQ14572.1"/>
    <property type="molecule type" value="Genomic_DNA"/>
</dbReference>
<reference evidence="4 5" key="1">
    <citation type="submission" date="2010-11" db="EMBL/GenBank/DDBJ databases">
        <title>Complete sequence of Halanaerobium sp. sapolanicus.</title>
        <authorList>
            <consortium name="US DOE Joint Genome Institute"/>
            <person name="Lucas S."/>
            <person name="Copeland A."/>
            <person name="Lapidus A."/>
            <person name="Cheng J.-F."/>
            <person name="Bruce D."/>
            <person name="Goodwin L."/>
            <person name="Pitluck S."/>
            <person name="Davenport K."/>
            <person name="Detter J.C."/>
            <person name="Han C."/>
            <person name="Tapia R."/>
            <person name="Land M."/>
            <person name="Hauser L."/>
            <person name="Jeffries C."/>
            <person name="Kyrpides N."/>
            <person name="Ivanova N."/>
            <person name="Mikhailova N."/>
            <person name="Begemann M.B."/>
            <person name="Mormile M.R."/>
            <person name="Wall J.D."/>
            <person name="Elias D.A."/>
            <person name="Woyke T."/>
        </authorList>
    </citation>
    <scope>NUCLEOTIDE SEQUENCE [LARGE SCALE GENOMIC DNA]</scope>
    <source>
        <strain evidence="5">sapolanicus</strain>
    </source>
</reference>
<keyword evidence="5" id="KW-1185">Reference proteome</keyword>
<dbReference type="Proteomes" id="UP000007434">
    <property type="component" value="Chromosome"/>
</dbReference>
<dbReference type="InterPro" id="IPR051925">
    <property type="entry name" value="RNA-binding_domain"/>
</dbReference>
<dbReference type="PROSITE" id="PS51295">
    <property type="entry name" value="CRM"/>
    <property type="match status" value="1"/>
</dbReference>
<dbReference type="OrthoDB" id="9797519at2"/>
<proteinExistence type="predicted"/>
<evidence type="ECO:0000256" key="1">
    <source>
        <dbReference type="ARBA" id="ARBA00022884"/>
    </source>
</evidence>
<dbReference type="HOGENOM" id="CLU_095994_1_2_9"/>
<dbReference type="PANTHER" id="PTHR40065:SF3">
    <property type="entry name" value="RNA-BINDING PROTEIN YHBY"/>
    <property type="match status" value="1"/>
</dbReference>
<dbReference type="AlphaFoldDB" id="E4RMP1"/>
<sequence>MLNGKNRSYLRGKANKLNPVIHVGKEGITDAVIDQLDQALEDHELLKVRILESVGRSTRSSAEELATATAAEVVQVIGGIAVLFRQRDEDSEYKLKK</sequence>
<dbReference type="InterPro" id="IPR017924">
    <property type="entry name" value="RNA-binding_YhbY"/>
</dbReference>
<organism evidence="4 5">
    <name type="scientific">Halanaerobium hydrogeniformans</name>
    <name type="common">Halanaerobium sp. (strain sapolanicus)</name>
    <dbReference type="NCBI Taxonomy" id="656519"/>
    <lineage>
        <taxon>Bacteria</taxon>
        <taxon>Bacillati</taxon>
        <taxon>Bacillota</taxon>
        <taxon>Clostridia</taxon>
        <taxon>Halanaerobiales</taxon>
        <taxon>Halanaerobiaceae</taxon>
        <taxon>Halanaerobium</taxon>
    </lineage>
</organism>
<dbReference type="SMART" id="SM01103">
    <property type="entry name" value="CRS1_YhbY"/>
    <property type="match status" value="1"/>
</dbReference>
<dbReference type="InterPro" id="IPR001890">
    <property type="entry name" value="RNA-binding_CRM"/>
</dbReference>
<feature type="domain" description="CRM" evidence="3">
    <location>
        <begin position="1"/>
        <end position="96"/>
    </location>
</feature>
<dbReference type="NCBIfam" id="TIGR00253">
    <property type="entry name" value="RNA_bind_YhbY"/>
    <property type="match status" value="1"/>
</dbReference>
<evidence type="ECO:0000256" key="2">
    <source>
        <dbReference type="PROSITE-ProRule" id="PRU00626"/>
    </source>
</evidence>
<dbReference type="PANTHER" id="PTHR40065">
    <property type="entry name" value="RNA-BINDING PROTEIN YHBY"/>
    <property type="match status" value="1"/>
</dbReference>
<dbReference type="GO" id="GO:0003723">
    <property type="term" value="F:RNA binding"/>
    <property type="evidence" value="ECO:0007669"/>
    <property type="project" value="UniProtKB-UniRule"/>
</dbReference>
<dbReference type="Gene3D" id="3.30.110.60">
    <property type="entry name" value="YhbY-like"/>
    <property type="match status" value="1"/>
</dbReference>
<dbReference type="KEGG" id="has:Halsa_1140"/>
<dbReference type="InterPro" id="IPR035920">
    <property type="entry name" value="YhbY-like_sf"/>
</dbReference>
<accession>E4RMP1</accession>
<protein>
    <recommendedName>
        <fullName evidence="3">CRM domain-containing protein</fullName>
    </recommendedName>
</protein>
<dbReference type="eggNOG" id="COG1534">
    <property type="taxonomic scope" value="Bacteria"/>
</dbReference>
<dbReference type="SUPFAM" id="SSF75471">
    <property type="entry name" value="YhbY-like"/>
    <property type="match status" value="1"/>
</dbReference>
<evidence type="ECO:0000313" key="5">
    <source>
        <dbReference type="Proteomes" id="UP000007434"/>
    </source>
</evidence>
<dbReference type="STRING" id="656519.Halsa_1140"/>
<name>E4RMP1_HALHG</name>
<dbReference type="RefSeq" id="WP_013405655.1">
    <property type="nucleotide sequence ID" value="NC_014654.1"/>
</dbReference>
<evidence type="ECO:0000313" key="4">
    <source>
        <dbReference type="EMBL" id="ADQ14572.1"/>
    </source>
</evidence>
<dbReference type="Pfam" id="PF01985">
    <property type="entry name" value="CRS1_YhbY"/>
    <property type="match status" value="1"/>
</dbReference>
<keyword evidence="1 2" id="KW-0694">RNA-binding</keyword>
<evidence type="ECO:0000259" key="3">
    <source>
        <dbReference type="PROSITE" id="PS51295"/>
    </source>
</evidence>